<keyword evidence="3" id="KW-1185">Reference proteome</keyword>
<dbReference type="Pfam" id="PF21311">
    <property type="entry name" value="Phage_RBD_prop"/>
    <property type="match status" value="1"/>
</dbReference>
<evidence type="ECO:0000313" key="3">
    <source>
        <dbReference type="Proteomes" id="UP000269505"/>
    </source>
</evidence>
<organism evidence="2 3">
    <name type="scientific">Staphylococcus pseudoxylosus</name>
    <dbReference type="NCBI Taxonomy" id="2282419"/>
    <lineage>
        <taxon>Bacteria</taxon>
        <taxon>Bacillati</taxon>
        <taxon>Bacillota</taxon>
        <taxon>Bacilli</taxon>
        <taxon>Bacillales</taxon>
        <taxon>Staphylococcaceae</taxon>
        <taxon>Staphylococcus</taxon>
    </lineage>
</organism>
<sequence length="641" mass="73367">MLRLQKSLELTLGKDFRQQLHTNFLRTETFVNEFYNQFIYHKTDEVNAHGSQQITDKRFKTVERGLDIINKRYNNLVLSKGKNSLQEVKDARLDNEGVSHTTLFDRLQSDSTRFEIDKEEVLKSVNDAKEQVLAQEFAFDIPKQNWQYLTNLSPWTNSVMQSFYLDNQTGLIYMTQVYSEGYKISKLKSNGQFISQMYIEGGGHGTHNGYRWKDDKFWIYSYINDHEGFGKVVRFSFRPDITIGYGDYDMEEVFTGHPELPYITPVINQQEGLILYRIQYPSSEWDARNASNYVEIRSLEDVDNRIDNVLYKFDLPRQLTGGGDGSQPMQGIEFGEGELYLYTGDSKPENPNFLTVFDLKTGKQKYQKEANIGKTGNLYPGDFQEAEGMQLYYDEGTGKKALLVGVTVGAGNYRSHEIHGIFMRDVYDKLTAQATPQSLMETGGRTKTLPVHNFTKLSDIIEAGEYYLYTVDIKNLTDFPLPKEMRDAGYWLTVSAPNQAGQVKQTLTRSTFVRDIMQFTRIVSINKFSNSNDATNWNHIGTRSMGGPFEYVPDHITNINQIGIISDKTWYISASRSKELLGLPITGVGMTALVENISPYVFRVTLTRVTTTASVQIYIAYFSNSKNERTSPWTLMDGKSI</sequence>
<dbReference type="Proteomes" id="UP000269505">
    <property type="component" value="Unassembled WGS sequence"/>
</dbReference>
<name>A0AAQ0MFN9_9STAP</name>
<evidence type="ECO:0000313" key="2">
    <source>
        <dbReference type="EMBL" id="RMI85015.1"/>
    </source>
</evidence>
<feature type="domain" description="P68 RBP/TagC-like beta-propeller" evidence="1">
    <location>
        <begin position="159"/>
        <end position="420"/>
    </location>
</feature>
<reference evidence="2 3" key="1">
    <citation type="submission" date="2018-10" db="EMBL/GenBank/DDBJ databases">
        <title>Staphylococcus pseudoxylosus sp. nov., isolated from bovine mastitis.</title>
        <authorList>
            <person name="Macfadyen A.C."/>
            <person name="Leroy S."/>
            <person name="Harrison E.M."/>
            <person name="Parkhill J."/>
            <person name="Holmes M.A."/>
            <person name="Paterson G.K."/>
        </authorList>
    </citation>
    <scope>NUCLEOTIDE SEQUENCE [LARGE SCALE GENOMIC DNA]</scope>
    <source>
        <strain evidence="2 3">S04009</strain>
    </source>
</reference>
<dbReference type="InterPro" id="IPR048799">
    <property type="entry name" value="P68_RBP_TagC-like_beta-prop"/>
</dbReference>
<dbReference type="EMBL" id="RCVN01000008">
    <property type="protein sequence ID" value="RMI85015.1"/>
    <property type="molecule type" value="Genomic_DNA"/>
</dbReference>
<proteinExistence type="predicted"/>
<dbReference type="AlphaFoldDB" id="A0AAQ0MFN9"/>
<protein>
    <recommendedName>
        <fullName evidence="1">P68 RBP/TagC-like beta-propeller domain-containing protein</fullName>
    </recommendedName>
</protein>
<dbReference type="RefSeq" id="WP_122064610.1">
    <property type="nucleotide sequence ID" value="NZ_JAHCSS010000011.1"/>
</dbReference>
<evidence type="ECO:0000259" key="1">
    <source>
        <dbReference type="Pfam" id="PF21311"/>
    </source>
</evidence>
<comment type="caution">
    <text evidence="2">The sequence shown here is derived from an EMBL/GenBank/DDBJ whole genome shotgun (WGS) entry which is preliminary data.</text>
</comment>
<accession>A0AAQ0MFN9</accession>
<gene>
    <name evidence="2" type="ORF">D9V42_09160</name>
</gene>